<sequence>MVSLETMEELSAMATKNLKMPWVGWADVAYKFKVCLINWLCRARAPARGFDIKSPECILQSVIQECNRLWQQAEVDNTVMNYVKVIPWSDDDLLLDIDDVTINDVPLAAEKKKKEQQKGKP</sequence>
<comment type="caution">
    <text evidence="1">The sequence shown here is derived from an EMBL/GenBank/DDBJ whole genome shotgun (WGS) entry which is preliminary data.</text>
</comment>
<dbReference type="EMBL" id="LUEZ02000051">
    <property type="protein sequence ID" value="RDB22373.1"/>
    <property type="molecule type" value="Genomic_DNA"/>
</dbReference>
<evidence type="ECO:0000313" key="2">
    <source>
        <dbReference type="Proteomes" id="UP000076154"/>
    </source>
</evidence>
<keyword evidence="2" id="KW-1185">Reference proteome</keyword>
<dbReference type="AlphaFoldDB" id="A0A369JRQ4"/>
<organism evidence="1 2">
    <name type="scientific">Hypsizygus marmoreus</name>
    <name type="common">White beech mushroom</name>
    <name type="synonym">Agaricus marmoreus</name>
    <dbReference type="NCBI Taxonomy" id="39966"/>
    <lineage>
        <taxon>Eukaryota</taxon>
        <taxon>Fungi</taxon>
        <taxon>Dikarya</taxon>
        <taxon>Basidiomycota</taxon>
        <taxon>Agaricomycotina</taxon>
        <taxon>Agaricomycetes</taxon>
        <taxon>Agaricomycetidae</taxon>
        <taxon>Agaricales</taxon>
        <taxon>Tricholomatineae</taxon>
        <taxon>Lyophyllaceae</taxon>
        <taxon>Hypsizygus</taxon>
    </lineage>
</organism>
<proteinExistence type="predicted"/>
<reference evidence="1" key="1">
    <citation type="submission" date="2018-04" db="EMBL/GenBank/DDBJ databases">
        <title>Whole genome sequencing of Hypsizygus marmoreus.</title>
        <authorList>
            <person name="Choi I.-G."/>
            <person name="Min B."/>
            <person name="Kim J.-G."/>
            <person name="Kim S."/>
            <person name="Oh Y.-L."/>
            <person name="Kong W.-S."/>
            <person name="Park H."/>
            <person name="Jeong J."/>
            <person name="Song E.-S."/>
        </authorList>
    </citation>
    <scope>NUCLEOTIDE SEQUENCE [LARGE SCALE GENOMIC DNA]</scope>
    <source>
        <strain evidence="1">51987-8</strain>
    </source>
</reference>
<gene>
    <name evidence="1" type="ORF">Hypma_010528</name>
</gene>
<dbReference type="InParanoid" id="A0A369JRQ4"/>
<name>A0A369JRQ4_HYPMA</name>
<dbReference type="Proteomes" id="UP000076154">
    <property type="component" value="Unassembled WGS sequence"/>
</dbReference>
<protein>
    <submittedName>
        <fullName evidence="1">Uncharacterized protein</fullName>
    </submittedName>
</protein>
<evidence type="ECO:0000313" key="1">
    <source>
        <dbReference type="EMBL" id="RDB22373.1"/>
    </source>
</evidence>
<accession>A0A369JRQ4</accession>
<dbReference type="OrthoDB" id="3107502at2759"/>